<keyword evidence="3 5" id="KW-0067">ATP-binding</keyword>
<organism evidence="5 6">
    <name type="scientific">Aedoeadaptatus acetigenes</name>
    <dbReference type="NCBI Taxonomy" id="2981723"/>
    <lineage>
        <taxon>Bacteria</taxon>
        <taxon>Bacillati</taxon>
        <taxon>Bacillota</taxon>
        <taxon>Tissierellia</taxon>
        <taxon>Tissierellales</taxon>
        <taxon>Peptoniphilaceae</taxon>
        <taxon>Aedoeadaptatus</taxon>
    </lineage>
</organism>
<dbReference type="Proteomes" id="UP001481872">
    <property type="component" value="Unassembled WGS sequence"/>
</dbReference>
<evidence type="ECO:0000256" key="3">
    <source>
        <dbReference type="ARBA" id="ARBA00022840"/>
    </source>
</evidence>
<dbReference type="InterPro" id="IPR003593">
    <property type="entry name" value="AAA+_ATPase"/>
</dbReference>
<protein>
    <submittedName>
        <fullName evidence="5">ATP-binding cassette domain-containing protein</fullName>
    </submittedName>
</protein>
<dbReference type="SUPFAM" id="SSF52540">
    <property type="entry name" value="P-loop containing nucleoside triphosphate hydrolases"/>
    <property type="match status" value="1"/>
</dbReference>
<evidence type="ECO:0000313" key="5">
    <source>
        <dbReference type="EMBL" id="MEQ3353368.1"/>
    </source>
</evidence>
<feature type="domain" description="ABC transporter" evidence="4">
    <location>
        <begin position="3"/>
        <end position="227"/>
    </location>
</feature>
<evidence type="ECO:0000313" key="6">
    <source>
        <dbReference type="Proteomes" id="UP001481872"/>
    </source>
</evidence>
<dbReference type="InterPro" id="IPR003439">
    <property type="entry name" value="ABC_transporter-like_ATP-bd"/>
</dbReference>
<keyword evidence="6" id="KW-1185">Reference proteome</keyword>
<name>A0ABV1J5C0_9FIRM</name>
<evidence type="ECO:0000256" key="2">
    <source>
        <dbReference type="ARBA" id="ARBA00022741"/>
    </source>
</evidence>
<comment type="caution">
    <text evidence="5">The sequence shown here is derived from an EMBL/GenBank/DDBJ whole genome shotgun (WGS) entry which is preliminary data.</text>
</comment>
<keyword evidence="2" id="KW-0547">Nucleotide-binding</keyword>
<dbReference type="Pfam" id="PF00005">
    <property type="entry name" value="ABC_tran"/>
    <property type="match status" value="1"/>
</dbReference>
<dbReference type="Gene3D" id="3.40.50.300">
    <property type="entry name" value="P-loop containing nucleotide triphosphate hydrolases"/>
    <property type="match status" value="1"/>
</dbReference>
<gene>
    <name evidence="5" type="ORF">AAA081_03505</name>
</gene>
<keyword evidence="1" id="KW-0813">Transport</keyword>
<dbReference type="PANTHER" id="PTHR42939:SF1">
    <property type="entry name" value="ABC TRANSPORTER ATP-BINDING PROTEIN ALBC-RELATED"/>
    <property type="match status" value="1"/>
</dbReference>
<reference evidence="5 6" key="1">
    <citation type="submission" date="2024-04" db="EMBL/GenBank/DDBJ databases">
        <title>Human intestinal bacterial collection.</title>
        <authorList>
            <person name="Pauvert C."/>
            <person name="Hitch T.C.A."/>
            <person name="Clavel T."/>
        </authorList>
    </citation>
    <scope>NUCLEOTIDE SEQUENCE [LARGE SCALE GENOMIC DNA]</scope>
    <source>
        <strain evidence="5 6">CLA-SR-H026</strain>
    </source>
</reference>
<dbReference type="RefSeq" id="WP_349053716.1">
    <property type="nucleotide sequence ID" value="NZ_JBBNPS010000006.1"/>
</dbReference>
<sequence>MTLDLKNIKKSYGHNQVLADISMSINNGIHGLLGANGTGKTTLFSIISGFLKEDGGTITYPTCTSKKDVLIGLLPQKFVGYPEMSVEEFLEYLSQVKGDWTKEETRTEITKKIQVFNLTNVQKKKIKQLSGGQLRRVGLAQAFLFNPKIVLLDEPTVGLDPKERLHFKNYLASIKKNHIILLSTHIVSDLEKLADKIYILKDGRIVDQGSEEKLLEKLSNTVWEIDYQNYTSNSKGTLVKEYNKNGQVFLRIICEEKPSNQANPVEAELEDLYISYFKGGNSYEL</sequence>
<dbReference type="EMBL" id="JBBNPS010000006">
    <property type="protein sequence ID" value="MEQ3353368.1"/>
    <property type="molecule type" value="Genomic_DNA"/>
</dbReference>
<proteinExistence type="predicted"/>
<dbReference type="InterPro" id="IPR027417">
    <property type="entry name" value="P-loop_NTPase"/>
</dbReference>
<dbReference type="PROSITE" id="PS50893">
    <property type="entry name" value="ABC_TRANSPORTER_2"/>
    <property type="match status" value="1"/>
</dbReference>
<accession>A0ABV1J5C0</accession>
<evidence type="ECO:0000259" key="4">
    <source>
        <dbReference type="PROSITE" id="PS50893"/>
    </source>
</evidence>
<dbReference type="PANTHER" id="PTHR42939">
    <property type="entry name" value="ABC TRANSPORTER ATP-BINDING PROTEIN ALBC-RELATED"/>
    <property type="match status" value="1"/>
</dbReference>
<dbReference type="InterPro" id="IPR051782">
    <property type="entry name" value="ABC_Transporter_VariousFunc"/>
</dbReference>
<dbReference type="GO" id="GO:0005524">
    <property type="term" value="F:ATP binding"/>
    <property type="evidence" value="ECO:0007669"/>
    <property type="project" value="UniProtKB-KW"/>
</dbReference>
<dbReference type="SMART" id="SM00382">
    <property type="entry name" value="AAA"/>
    <property type="match status" value="1"/>
</dbReference>
<evidence type="ECO:0000256" key="1">
    <source>
        <dbReference type="ARBA" id="ARBA00022448"/>
    </source>
</evidence>
<dbReference type="InterPro" id="IPR017871">
    <property type="entry name" value="ABC_transporter-like_CS"/>
</dbReference>
<dbReference type="PROSITE" id="PS00211">
    <property type="entry name" value="ABC_TRANSPORTER_1"/>
    <property type="match status" value="1"/>
</dbReference>